<evidence type="ECO:0000313" key="3">
    <source>
        <dbReference type="Proteomes" id="UP000023561"/>
    </source>
</evidence>
<comment type="caution">
    <text evidence="2">The sequence shown here is derived from an EMBL/GenBank/DDBJ whole genome shotgun (WGS) entry which is preliminary data.</text>
</comment>
<dbReference type="Proteomes" id="UP000023561">
    <property type="component" value="Unassembled WGS sequence"/>
</dbReference>
<proteinExistence type="predicted"/>
<dbReference type="EMBL" id="BAWO01000062">
    <property type="protein sequence ID" value="GAJ41267.1"/>
    <property type="molecule type" value="Genomic_DNA"/>
</dbReference>
<keyword evidence="3" id="KW-1185">Reference proteome</keyword>
<evidence type="ECO:0000256" key="1">
    <source>
        <dbReference type="SAM" id="MobiDB-lite"/>
    </source>
</evidence>
<name>A0A023DJ40_9BACL</name>
<sequence>MLYKNVPQSEPSTHKKHKKIHPLKWPRHNPRVGTIIISSLVTEYVIDYDIAPVSIALKNYTVQIYRYDDIFLILVDRLLVQSK</sequence>
<protein>
    <submittedName>
        <fullName evidence="2">Uncharacterized protein</fullName>
    </submittedName>
</protein>
<organism evidence="2 3">
    <name type="scientific">Parageobacillus caldoxylosilyticus NBRC 107762</name>
    <dbReference type="NCBI Taxonomy" id="1220594"/>
    <lineage>
        <taxon>Bacteria</taxon>
        <taxon>Bacillati</taxon>
        <taxon>Bacillota</taxon>
        <taxon>Bacilli</taxon>
        <taxon>Bacillales</taxon>
        <taxon>Anoxybacillaceae</taxon>
        <taxon>Saccharococcus</taxon>
    </lineage>
</organism>
<reference evidence="2 3" key="1">
    <citation type="submission" date="2014-04" db="EMBL/GenBank/DDBJ databases">
        <title>Whole genome shotgun sequence of Geobacillus caldoxylosilyticus NBRC 107762.</title>
        <authorList>
            <person name="Hosoyama A."/>
            <person name="Hosoyama Y."/>
            <person name="Katano-Makiyama Y."/>
            <person name="Tsuchikane K."/>
            <person name="Ohji S."/>
            <person name="Ichikawa N."/>
            <person name="Yamazoe A."/>
            <person name="Fujita N."/>
        </authorList>
    </citation>
    <scope>NUCLEOTIDE SEQUENCE [LARGE SCALE GENOMIC DNA]</scope>
    <source>
        <strain evidence="2 3">NBRC 107762</strain>
    </source>
</reference>
<feature type="compositionally biased region" description="Polar residues" evidence="1">
    <location>
        <begin position="1"/>
        <end position="11"/>
    </location>
</feature>
<dbReference type="AlphaFoldDB" id="A0A023DJ40"/>
<accession>A0A023DJ40</accession>
<feature type="region of interest" description="Disordered" evidence="1">
    <location>
        <begin position="1"/>
        <end position="21"/>
    </location>
</feature>
<evidence type="ECO:0000313" key="2">
    <source>
        <dbReference type="EMBL" id="GAJ41267.1"/>
    </source>
</evidence>
<gene>
    <name evidence="2" type="ORF">GCA01S_062_00160</name>
</gene>